<dbReference type="SUPFAM" id="SSF53335">
    <property type="entry name" value="S-adenosyl-L-methionine-dependent methyltransferases"/>
    <property type="match status" value="1"/>
</dbReference>
<comment type="caution">
    <text evidence="1">The sequence shown here is derived from an EMBL/GenBank/DDBJ whole genome shotgun (WGS) entry which is preliminary data.</text>
</comment>
<keyword evidence="2" id="KW-1185">Reference proteome</keyword>
<proteinExistence type="predicted"/>
<sequence length="87" mass="9920">MFTEFHRVLAPGGPVMLAFQVGDERYHRDEAFGKPIHLDWYRHRPDAVADLLRDAGFETWVRVVKEAEGTERTPQAFVIARKPATAA</sequence>
<dbReference type="EMBL" id="JAATEO010000012">
    <property type="protein sequence ID" value="NJP32996.1"/>
    <property type="molecule type" value="Genomic_DNA"/>
</dbReference>
<dbReference type="Gene3D" id="3.40.50.150">
    <property type="entry name" value="Vaccinia Virus protein VP39"/>
    <property type="match status" value="1"/>
</dbReference>
<reference evidence="1 2" key="1">
    <citation type="submission" date="2020-03" db="EMBL/GenBank/DDBJ databases">
        <title>WGS of actinomycetes isolated from Thailand.</title>
        <authorList>
            <person name="Thawai C."/>
        </authorList>
    </citation>
    <scope>NUCLEOTIDE SEQUENCE [LARGE SCALE GENOMIC DNA]</scope>
    <source>
        <strain evidence="1 2">HSS6-12</strain>
    </source>
</reference>
<name>A0ABX0Z574_9ACTN</name>
<accession>A0ABX0Z574</accession>
<protein>
    <submittedName>
        <fullName evidence="1">Uncharacterized protein</fullName>
    </submittedName>
</protein>
<dbReference type="RefSeq" id="WP_168001366.1">
    <property type="nucleotide sequence ID" value="NZ_JAATEO010000012.1"/>
</dbReference>
<organism evidence="1 2">
    <name type="scientific">Micromonospora thermarum</name>
    <dbReference type="NCBI Taxonomy" id="2720024"/>
    <lineage>
        <taxon>Bacteria</taxon>
        <taxon>Bacillati</taxon>
        <taxon>Actinomycetota</taxon>
        <taxon>Actinomycetes</taxon>
        <taxon>Micromonosporales</taxon>
        <taxon>Micromonosporaceae</taxon>
        <taxon>Micromonospora</taxon>
    </lineage>
</organism>
<evidence type="ECO:0000313" key="1">
    <source>
        <dbReference type="EMBL" id="NJP32996.1"/>
    </source>
</evidence>
<gene>
    <name evidence="1" type="ORF">HCJ94_13610</name>
</gene>
<evidence type="ECO:0000313" key="2">
    <source>
        <dbReference type="Proteomes" id="UP000783871"/>
    </source>
</evidence>
<dbReference type="Proteomes" id="UP000783871">
    <property type="component" value="Unassembled WGS sequence"/>
</dbReference>
<dbReference type="InterPro" id="IPR029063">
    <property type="entry name" value="SAM-dependent_MTases_sf"/>
</dbReference>